<gene>
    <name evidence="1" type="ORF">H7F21_14615</name>
</gene>
<evidence type="ECO:0000313" key="2">
    <source>
        <dbReference type="Proteomes" id="UP000533900"/>
    </source>
</evidence>
<dbReference type="Gene3D" id="3.30.1150.10">
    <property type="match status" value="1"/>
</dbReference>
<organism evidence="1 2">
    <name type="scientific">Winogradskyella flava</name>
    <dbReference type="NCBI Taxonomy" id="1884876"/>
    <lineage>
        <taxon>Bacteria</taxon>
        <taxon>Pseudomonadati</taxon>
        <taxon>Bacteroidota</taxon>
        <taxon>Flavobacteriia</taxon>
        <taxon>Flavobacteriales</taxon>
        <taxon>Flavobacteriaceae</taxon>
        <taxon>Winogradskyella</taxon>
    </lineage>
</organism>
<evidence type="ECO:0008006" key="3">
    <source>
        <dbReference type="Google" id="ProtNLM"/>
    </source>
</evidence>
<dbReference type="SUPFAM" id="SSF74653">
    <property type="entry name" value="TolA/TonB C-terminal domain"/>
    <property type="match status" value="1"/>
</dbReference>
<dbReference type="Proteomes" id="UP000533900">
    <property type="component" value="Unassembled WGS sequence"/>
</dbReference>
<reference evidence="1" key="1">
    <citation type="submission" date="2020-08" db="EMBL/GenBank/DDBJ databases">
        <title>Winogradskyella ouciana sp. nov., isolated from the hadal seawater of the Mariana Trench.</title>
        <authorList>
            <person name="He X."/>
        </authorList>
    </citation>
    <scope>NUCLEOTIDE SEQUENCE [LARGE SCALE GENOMIC DNA]</scope>
    <source>
        <strain evidence="1">KCTC 52348</strain>
    </source>
</reference>
<accession>A0A842IU78</accession>
<keyword evidence="2" id="KW-1185">Reference proteome</keyword>
<sequence>MKYLLSLLICISANFIWSQEDSKLVYNRPYVIYQGCEDAEDKKSCYDIMLHEFLAKHINKKNLKDSIFSRAKKDTITMHTNILYDEKGYIVKDYSSISNPVNGKFKKLETILDSIPKVKPVLDSYDNGVSSNATNLFGFLLDRVNDSIVPILGYIPDEVPFSVIEKVPVYKGCKKSLNNKALRDCMNEKIQKHVAKNFNIKIASKLDLNPGVKRIFVLFKIDKEGNVIGIKARGPHVALEDEAIRVIKTIPKLKKPGYQRGKAVIVPYSLPIVFRISE</sequence>
<dbReference type="EMBL" id="JACLCP010000005">
    <property type="protein sequence ID" value="MBC2846335.1"/>
    <property type="molecule type" value="Genomic_DNA"/>
</dbReference>
<evidence type="ECO:0000313" key="1">
    <source>
        <dbReference type="EMBL" id="MBC2846335.1"/>
    </source>
</evidence>
<comment type="caution">
    <text evidence="1">The sequence shown here is derived from an EMBL/GenBank/DDBJ whole genome shotgun (WGS) entry which is preliminary data.</text>
</comment>
<proteinExistence type="predicted"/>
<dbReference type="AlphaFoldDB" id="A0A842IU78"/>
<dbReference type="RefSeq" id="WP_185790049.1">
    <property type="nucleotide sequence ID" value="NZ_JACLCP010000005.1"/>
</dbReference>
<protein>
    <recommendedName>
        <fullName evidence="3">TonB protein C-terminal</fullName>
    </recommendedName>
</protein>
<name>A0A842IU78_9FLAO</name>